<dbReference type="AlphaFoldDB" id="A0A9P8AIH0"/>
<gene>
    <name evidence="2" type="ORF">KQ657_004565</name>
</gene>
<feature type="compositionally biased region" description="Low complexity" evidence="1">
    <location>
        <begin position="589"/>
        <end position="614"/>
    </location>
</feature>
<feature type="region of interest" description="Disordered" evidence="1">
    <location>
        <begin position="740"/>
        <end position="762"/>
    </location>
</feature>
<dbReference type="RefSeq" id="XP_043049900.1">
    <property type="nucleotide sequence ID" value="XM_043195234.1"/>
</dbReference>
<feature type="compositionally biased region" description="Polar residues" evidence="1">
    <location>
        <begin position="170"/>
        <end position="180"/>
    </location>
</feature>
<dbReference type="GeneID" id="66117939"/>
<keyword evidence="3" id="KW-1185">Reference proteome</keyword>
<evidence type="ECO:0000256" key="1">
    <source>
        <dbReference type="SAM" id="MobiDB-lite"/>
    </source>
</evidence>
<feature type="region of interest" description="Disordered" evidence="1">
    <location>
        <begin position="582"/>
        <end position="649"/>
    </location>
</feature>
<dbReference type="EMBL" id="JAHMUF010000007">
    <property type="protein sequence ID" value="KAG7194353.1"/>
    <property type="molecule type" value="Genomic_DNA"/>
</dbReference>
<name>A0A9P8AIH0_9ASCO</name>
<dbReference type="OrthoDB" id="4026705at2759"/>
<organism evidence="2 3">
    <name type="scientific">Scheffersomyces spartinae</name>
    <dbReference type="NCBI Taxonomy" id="45513"/>
    <lineage>
        <taxon>Eukaryota</taxon>
        <taxon>Fungi</taxon>
        <taxon>Dikarya</taxon>
        <taxon>Ascomycota</taxon>
        <taxon>Saccharomycotina</taxon>
        <taxon>Pichiomycetes</taxon>
        <taxon>Debaryomycetaceae</taxon>
        <taxon>Scheffersomyces</taxon>
    </lineage>
</organism>
<accession>A0A9P8AIH0</accession>
<sequence>MLRVNSLYCLDSDSQEFALASASIPLESNNIQCSPLDPKSQLNSTAVYSSTFVGLQLSGPTETTSSKTPSPPKKSSLANNPFDVLYLKIESVSPVRVGAALTSTNMSDKQQNSNTMDPIGSTVVNSTYLRIERDILQAKHSPQRTLDESSILRKSPTNRSHGNQRRRMISTHTQTDPISPSDSIYNFEGPNGPIVTIIDQDGIKRTGSLISRSATQRNRNKIKSRNKIAKREDFILERQPCNAKSTNSSSSIIGEIHSQDHHQVPLLIPNKKLRYNFPVKRQTSLKWRGYRRPPPKQSNANFKSDAEFDNYISNSYVGQNLNDLLPLALKFYKYSRLQDRTPHLSSVYDKTPMYLFSSSAASPTSNEFPIKSTAVQKSAINNFEFKNPNHIDVDSTDAEKELLLQPTIPSSPAAVKRAGHNPPSAQQKTRRNYLWFTSFAANLEKMMNTNAKGETHTAGANTSKMMQMSLNNQLRNTSIANKILIPEPIVDHAYFNLKPINPEGKLLMSDVAYNKYKAAVFRKNSTTIPPKFEQEFINDGSVVPILNEREIAMTNQRLLFEILLRRTVKAKIEYRIRRALEGGSDSEDNSSNSPKGSSSNSSSQYSSSIRSGTSQTANATSSRQTMNKSSSSTSNIKGSGSYSSSSFNHTRAKTPLAPMIGSNKRFSNFELNSNPASPITLRHSGGTVTSGFPSPQVSGYSRRRETMLSDNSSTAGTPVIEPPLKLKSRRNFQPIGNSSVIIEQDSPDKEHPESTPNGKSGLGDEIESFTSIYNSDGTPIVLHILGQQPIPNDNTIHSRSLLEDLASLYSVSKTPKVLPLFVHKQGHFDDLKEFSYNYNRSSQVKC</sequence>
<dbReference type="Proteomes" id="UP000790833">
    <property type="component" value="Unassembled WGS sequence"/>
</dbReference>
<protein>
    <submittedName>
        <fullName evidence="2">Uncharacterized protein</fullName>
    </submittedName>
</protein>
<comment type="caution">
    <text evidence="2">The sequence shown here is derived from an EMBL/GenBank/DDBJ whole genome shotgun (WGS) entry which is preliminary data.</text>
</comment>
<evidence type="ECO:0000313" key="3">
    <source>
        <dbReference type="Proteomes" id="UP000790833"/>
    </source>
</evidence>
<feature type="region of interest" description="Disordered" evidence="1">
    <location>
        <begin position="139"/>
        <end position="180"/>
    </location>
</feature>
<proteinExistence type="predicted"/>
<evidence type="ECO:0000313" key="2">
    <source>
        <dbReference type="EMBL" id="KAG7194353.1"/>
    </source>
</evidence>
<feature type="compositionally biased region" description="Low complexity" evidence="1">
    <location>
        <begin position="621"/>
        <end position="646"/>
    </location>
</feature>
<reference evidence="2" key="1">
    <citation type="submission" date="2021-03" db="EMBL/GenBank/DDBJ databases">
        <authorList>
            <person name="Palmer J.M."/>
        </authorList>
    </citation>
    <scope>NUCLEOTIDE SEQUENCE</scope>
    <source>
        <strain evidence="2">ARV_011</strain>
    </source>
</reference>